<evidence type="ECO:0000313" key="4">
    <source>
        <dbReference type="Proteomes" id="UP000741013"/>
    </source>
</evidence>
<evidence type="ECO:0000256" key="1">
    <source>
        <dbReference type="SAM" id="MobiDB-lite"/>
    </source>
</evidence>
<feature type="compositionally biased region" description="Pro residues" evidence="1">
    <location>
        <begin position="171"/>
        <end position="180"/>
    </location>
</feature>
<feature type="chain" id="PRO_5045797876" description="DUF3558 domain-containing protein" evidence="2">
    <location>
        <begin position="22"/>
        <end position="320"/>
    </location>
</feature>
<dbReference type="Proteomes" id="UP000741013">
    <property type="component" value="Unassembled WGS sequence"/>
</dbReference>
<evidence type="ECO:0000256" key="2">
    <source>
        <dbReference type="SAM" id="SignalP"/>
    </source>
</evidence>
<sequence>MFRRIVPLAALLLLTACTSQVGGIPRPAQDGPVLTGLAALQPCELFTPEQLAFLELSDPQYYPAEVRRKIPHGCRFTVESGGGLDIGISTPEITVREYMAGAVSDASFEAGGLPWQVYQGVVLESLCDLVVEFPDQSWVRVGSSDFSGDGDPCRVAKLAVPFLAGKLPGGAPAPPPPPKQESPLAGQDPCTALTAPEAEQIGLLGSSAKPFELGESGKGCEWSPADESGGLEDITVTFQNDESIDDAALGEKPDAEEDLGGRRWLIYDKPADIDGMCRVASATSEKSHVSISSSNFVDAAKTCELAKAAAPLVAAKLPRS</sequence>
<dbReference type="EMBL" id="JAGGMS010000001">
    <property type="protein sequence ID" value="MBP2179542.1"/>
    <property type="molecule type" value="Genomic_DNA"/>
</dbReference>
<keyword evidence="2" id="KW-0732">Signal</keyword>
<dbReference type="RefSeq" id="WP_209663249.1">
    <property type="nucleotide sequence ID" value="NZ_JAGGMS010000001.1"/>
</dbReference>
<organism evidence="3 4">
    <name type="scientific">Amycolatopsis magusensis</name>
    <dbReference type="NCBI Taxonomy" id="882444"/>
    <lineage>
        <taxon>Bacteria</taxon>
        <taxon>Bacillati</taxon>
        <taxon>Actinomycetota</taxon>
        <taxon>Actinomycetes</taxon>
        <taxon>Pseudonocardiales</taxon>
        <taxon>Pseudonocardiaceae</taxon>
        <taxon>Amycolatopsis</taxon>
    </lineage>
</organism>
<accession>A0ABS4PJE3</accession>
<protein>
    <recommendedName>
        <fullName evidence="5">DUF3558 domain-containing protein</fullName>
    </recommendedName>
</protein>
<comment type="caution">
    <text evidence="3">The sequence shown here is derived from an EMBL/GenBank/DDBJ whole genome shotgun (WGS) entry which is preliminary data.</text>
</comment>
<reference evidence="3 4" key="1">
    <citation type="submission" date="2021-03" db="EMBL/GenBank/DDBJ databases">
        <title>Sequencing the genomes of 1000 actinobacteria strains.</title>
        <authorList>
            <person name="Klenk H.-P."/>
        </authorList>
    </citation>
    <scope>NUCLEOTIDE SEQUENCE [LARGE SCALE GENOMIC DNA]</scope>
    <source>
        <strain evidence="3 4">DSM 45510</strain>
    </source>
</reference>
<dbReference type="PROSITE" id="PS51257">
    <property type="entry name" value="PROKAR_LIPOPROTEIN"/>
    <property type="match status" value="1"/>
</dbReference>
<dbReference type="Pfam" id="PF12079">
    <property type="entry name" value="DUF3558"/>
    <property type="match status" value="2"/>
</dbReference>
<feature type="signal peptide" evidence="2">
    <location>
        <begin position="1"/>
        <end position="21"/>
    </location>
</feature>
<evidence type="ECO:0000313" key="3">
    <source>
        <dbReference type="EMBL" id="MBP2179542.1"/>
    </source>
</evidence>
<evidence type="ECO:0008006" key="5">
    <source>
        <dbReference type="Google" id="ProtNLM"/>
    </source>
</evidence>
<dbReference type="InterPro" id="IPR024520">
    <property type="entry name" value="DUF3558"/>
</dbReference>
<keyword evidence="4" id="KW-1185">Reference proteome</keyword>
<feature type="region of interest" description="Disordered" evidence="1">
    <location>
        <begin position="167"/>
        <end position="190"/>
    </location>
</feature>
<gene>
    <name evidence="3" type="ORF">JOM49_001068</name>
</gene>
<name>A0ABS4PJE3_9PSEU</name>
<proteinExistence type="predicted"/>